<keyword evidence="8" id="KW-0443">Lipid metabolism</keyword>
<dbReference type="GO" id="GO:0043337">
    <property type="term" value="F:cardiolipin synthase (CMP-forming)"/>
    <property type="evidence" value="ECO:0007669"/>
    <property type="project" value="UniProtKB-EC"/>
</dbReference>
<keyword evidence="12" id="KW-1208">Phospholipid metabolism</keyword>
<evidence type="ECO:0000256" key="12">
    <source>
        <dbReference type="ARBA" id="ARBA00023264"/>
    </source>
</evidence>
<protein>
    <recommendedName>
        <fullName evidence="13">cardiolipin synthase (CMP-forming)</fullName>
        <ecNumber evidence="13">2.7.8.41</ecNumber>
    </recommendedName>
</protein>
<dbReference type="InterPro" id="IPR043130">
    <property type="entry name" value="CDP-OH_PTrfase_TM_dom"/>
</dbReference>
<dbReference type="Gene3D" id="1.20.120.1760">
    <property type="match status" value="1"/>
</dbReference>
<dbReference type="InterPro" id="IPR000462">
    <property type="entry name" value="CDP-OH_P_trans"/>
</dbReference>
<dbReference type="WBParaSite" id="Csp11.Scaffold630.g16704.t1">
    <property type="protein sequence ID" value="Csp11.Scaffold630.g16704.t1"/>
    <property type="gene ID" value="Csp11.Scaffold630.g16704"/>
</dbReference>
<keyword evidence="10" id="KW-0472">Membrane</keyword>
<keyword evidence="9" id="KW-0496">Mitochondrion</keyword>
<organism evidence="15 16">
    <name type="scientific">Caenorhabditis tropicalis</name>
    <dbReference type="NCBI Taxonomy" id="1561998"/>
    <lineage>
        <taxon>Eukaryota</taxon>
        <taxon>Metazoa</taxon>
        <taxon>Ecdysozoa</taxon>
        <taxon>Nematoda</taxon>
        <taxon>Chromadorea</taxon>
        <taxon>Rhabditida</taxon>
        <taxon>Rhabditina</taxon>
        <taxon>Rhabditomorpha</taxon>
        <taxon>Rhabditoidea</taxon>
        <taxon>Rhabditidae</taxon>
        <taxon>Peloderinae</taxon>
        <taxon>Caenorhabditis</taxon>
    </lineage>
</organism>
<evidence type="ECO:0000313" key="15">
    <source>
        <dbReference type="Proteomes" id="UP000095282"/>
    </source>
</evidence>
<comment type="similarity">
    <text evidence="2">Belongs to the CDP-alcohol phosphatidyltransferase class-I family.</text>
</comment>
<evidence type="ECO:0000313" key="16">
    <source>
        <dbReference type="WBParaSite" id="Csp11.Scaffold630.g16704.t1"/>
    </source>
</evidence>
<keyword evidence="6" id="KW-0999">Mitochondrion inner membrane</keyword>
<evidence type="ECO:0000256" key="7">
    <source>
        <dbReference type="ARBA" id="ARBA00022989"/>
    </source>
</evidence>
<name>A0A1I7UJW9_9PELO</name>
<comment type="catalytic activity">
    <reaction evidence="14">
        <text>a CDP-1,2-diacyl-sn-glycerol + a 1,2-diacyl-sn-glycero-3-phospho-(1'-sn-glycerol) = a cardiolipin + CMP + H(+)</text>
        <dbReference type="Rhea" id="RHEA:32931"/>
        <dbReference type="ChEBI" id="CHEBI:15378"/>
        <dbReference type="ChEBI" id="CHEBI:58332"/>
        <dbReference type="ChEBI" id="CHEBI:60377"/>
        <dbReference type="ChEBI" id="CHEBI:62237"/>
        <dbReference type="ChEBI" id="CHEBI:64716"/>
        <dbReference type="EC" id="2.7.8.41"/>
    </reaction>
</comment>
<dbReference type="FunFam" id="1.20.120.1760:FF:000005">
    <property type="entry name" value="Cardiolipin synthase 1"/>
    <property type="match status" value="1"/>
</dbReference>
<evidence type="ECO:0000256" key="1">
    <source>
        <dbReference type="ARBA" id="ARBA00004448"/>
    </source>
</evidence>
<dbReference type="InterPro" id="IPR050324">
    <property type="entry name" value="CDP-alcohol_PTase-I"/>
</dbReference>
<dbReference type="STRING" id="1561998.A0A1I7UJW9"/>
<evidence type="ECO:0000256" key="13">
    <source>
        <dbReference type="ARBA" id="ARBA00039001"/>
    </source>
</evidence>
<evidence type="ECO:0000256" key="8">
    <source>
        <dbReference type="ARBA" id="ARBA00023098"/>
    </source>
</evidence>
<dbReference type="GO" id="GO:0032049">
    <property type="term" value="P:cardiolipin biosynthetic process"/>
    <property type="evidence" value="ECO:0007669"/>
    <property type="project" value="TreeGrafter"/>
</dbReference>
<dbReference type="PANTHER" id="PTHR14269:SF60">
    <property type="entry name" value="CARDIOLIPIN SYNTHASE (CMP-FORMING)"/>
    <property type="match status" value="1"/>
</dbReference>
<evidence type="ECO:0000256" key="11">
    <source>
        <dbReference type="ARBA" id="ARBA00023209"/>
    </source>
</evidence>
<dbReference type="AlphaFoldDB" id="A0A1I7UJW9"/>
<dbReference type="Pfam" id="PF01066">
    <property type="entry name" value="CDP-OH_P_transf"/>
    <property type="match status" value="1"/>
</dbReference>
<comment type="subcellular location">
    <subcellularLocation>
        <location evidence="1">Mitochondrion inner membrane</location>
        <topology evidence="1">Multi-pass membrane protein</topology>
    </subcellularLocation>
</comment>
<accession>A0A1I7UJW9</accession>
<evidence type="ECO:0000256" key="4">
    <source>
        <dbReference type="ARBA" id="ARBA00022679"/>
    </source>
</evidence>
<evidence type="ECO:0000256" key="5">
    <source>
        <dbReference type="ARBA" id="ARBA00022692"/>
    </source>
</evidence>
<proteinExistence type="inferred from homology"/>
<evidence type="ECO:0000256" key="3">
    <source>
        <dbReference type="ARBA" id="ARBA00022516"/>
    </source>
</evidence>
<evidence type="ECO:0000256" key="14">
    <source>
        <dbReference type="ARBA" id="ARBA00047433"/>
    </source>
</evidence>
<dbReference type="GO" id="GO:0005743">
    <property type="term" value="C:mitochondrial inner membrane"/>
    <property type="evidence" value="ECO:0007669"/>
    <property type="project" value="UniProtKB-SubCell"/>
</dbReference>
<keyword evidence="3" id="KW-0444">Lipid biosynthesis</keyword>
<keyword evidence="11" id="KW-0594">Phospholipid biosynthesis</keyword>
<dbReference type="EC" id="2.7.8.41" evidence="13"/>
<sequence>MTAATIIRGFAPRYQMIMSSRRFLVTSSMCRQERESPKIDTLPPEERGRYKVATIPNAICVARIAATPLIGYLVVQHHFTPAFALFTVAGATDLLDGWIARNVPGQKSLLGSVLDPVADKLLISTMFITMTHAGLIPLPLTSIVILRDVCLIAGGFYKRYQVMSPPYSLNRFFNPQVSSMQIVPTMISKINTVLQLSLVALSLASPVFEFATAANDAIFALGCATAVTTVYSGLQYASGKAVKKL</sequence>
<evidence type="ECO:0000256" key="2">
    <source>
        <dbReference type="ARBA" id="ARBA00010441"/>
    </source>
</evidence>
<evidence type="ECO:0000256" key="9">
    <source>
        <dbReference type="ARBA" id="ARBA00023128"/>
    </source>
</evidence>
<dbReference type="eggNOG" id="KOG1617">
    <property type="taxonomic scope" value="Eukaryota"/>
</dbReference>
<evidence type="ECO:0000256" key="10">
    <source>
        <dbReference type="ARBA" id="ARBA00023136"/>
    </source>
</evidence>
<dbReference type="PANTHER" id="PTHR14269">
    <property type="entry name" value="CDP-DIACYLGLYCEROL--GLYCEROL-3-PHOSPHATE 3-PHOSPHATIDYLTRANSFERASE-RELATED"/>
    <property type="match status" value="1"/>
</dbReference>
<keyword evidence="5" id="KW-0812">Transmembrane</keyword>
<keyword evidence="7" id="KW-1133">Transmembrane helix</keyword>
<dbReference type="Proteomes" id="UP000095282">
    <property type="component" value="Unplaced"/>
</dbReference>
<keyword evidence="4" id="KW-0808">Transferase</keyword>
<reference evidence="16" key="1">
    <citation type="submission" date="2016-11" db="UniProtKB">
        <authorList>
            <consortium name="WormBaseParasite"/>
        </authorList>
    </citation>
    <scope>IDENTIFICATION</scope>
</reference>
<evidence type="ECO:0000256" key="6">
    <source>
        <dbReference type="ARBA" id="ARBA00022792"/>
    </source>
</evidence>
<keyword evidence="15" id="KW-1185">Reference proteome</keyword>